<proteinExistence type="predicted"/>
<dbReference type="PANTHER" id="PTHR42951">
    <property type="entry name" value="METALLO-BETA-LACTAMASE DOMAIN-CONTAINING"/>
    <property type="match status" value="1"/>
</dbReference>
<evidence type="ECO:0000313" key="2">
    <source>
        <dbReference type="EMBL" id="GIH18342.1"/>
    </source>
</evidence>
<dbReference type="SUPFAM" id="SSF56281">
    <property type="entry name" value="Metallo-hydrolase/oxidoreductase"/>
    <property type="match status" value="1"/>
</dbReference>
<dbReference type="InterPro" id="IPR001279">
    <property type="entry name" value="Metallo-B-lactamas"/>
</dbReference>
<dbReference type="EMBL" id="BONZ01000066">
    <property type="protein sequence ID" value="GIH18342.1"/>
    <property type="molecule type" value="Genomic_DNA"/>
</dbReference>
<dbReference type="SMART" id="SM00849">
    <property type="entry name" value="Lactamase_B"/>
    <property type="match status" value="1"/>
</dbReference>
<protein>
    <submittedName>
        <fullName evidence="2">MBL fold metallo-hydrolase</fullName>
    </submittedName>
</protein>
<dbReference type="CDD" id="cd16282">
    <property type="entry name" value="metallo-hydrolase-like_MBL-fold"/>
    <property type="match status" value="1"/>
</dbReference>
<dbReference type="InterPro" id="IPR050855">
    <property type="entry name" value="NDM-1-like"/>
</dbReference>
<feature type="domain" description="Metallo-beta-lactamase" evidence="1">
    <location>
        <begin position="20"/>
        <end position="213"/>
    </location>
</feature>
<dbReference type="PANTHER" id="PTHR42951:SF4">
    <property type="entry name" value="ACYL-COENZYME A THIOESTERASE MBLAC2"/>
    <property type="match status" value="1"/>
</dbReference>
<dbReference type="Pfam" id="PF00753">
    <property type="entry name" value="Lactamase_B"/>
    <property type="match status" value="1"/>
</dbReference>
<sequence>MAEFTEVAAGVHVLRHESLNVNSTLIVGDGGALLVDTLSGPGQGRELAEAVRRLTPAPLAAVNTHHHFDHCFGNAAFREAGGGAIWGHRDAVAQLRDHGPNWQRAWYEQWLPTQPELAEELSGAAIAAPTRVVHRSATLDVGGRRVELRHLGRGHTEGDLVVLVPDAAVVVAGDLVEQGGPPDFTDSYPLEWPETVTALLELVSPDTVVVPGHGVPVDRDFVSEAHRQLSELDWLIRYGHRDRATAQAVADRSPFGPEVSLVAVERGFAELSGRA</sequence>
<evidence type="ECO:0000313" key="3">
    <source>
        <dbReference type="Proteomes" id="UP000642748"/>
    </source>
</evidence>
<evidence type="ECO:0000259" key="1">
    <source>
        <dbReference type="SMART" id="SM00849"/>
    </source>
</evidence>
<comment type="caution">
    <text evidence="2">The sequence shown here is derived from an EMBL/GenBank/DDBJ whole genome shotgun (WGS) entry which is preliminary data.</text>
</comment>
<keyword evidence="3" id="KW-1185">Reference proteome</keyword>
<gene>
    <name evidence="2" type="ORF">Raf01_65140</name>
</gene>
<dbReference type="Gene3D" id="3.60.15.10">
    <property type="entry name" value="Ribonuclease Z/Hydroxyacylglutathione hydrolase-like"/>
    <property type="match status" value="1"/>
</dbReference>
<dbReference type="Proteomes" id="UP000642748">
    <property type="component" value="Unassembled WGS sequence"/>
</dbReference>
<organism evidence="2 3">
    <name type="scientific">Rugosimonospora africana</name>
    <dbReference type="NCBI Taxonomy" id="556532"/>
    <lineage>
        <taxon>Bacteria</taxon>
        <taxon>Bacillati</taxon>
        <taxon>Actinomycetota</taxon>
        <taxon>Actinomycetes</taxon>
        <taxon>Micromonosporales</taxon>
        <taxon>Micromonosporaceae</taxon>
        <taxon>Rugosimonospora</taxon>
    </lineage>
</organism>
<accession>A0A8J3VTE1</accession>
<dbReference type="InterPro" id="IPR036866">
    <property type="entry name" value="RibonucZ/Hydroxyglut_hydro"/>
</dbReference>
<reference evidence="2" key="1">
    <citation type="submission" date="2021-01" db="EMBL/GenBank/DDBJ databases">
        <title>Whole genome shotgun sequence of Rugosimonospora africana NBRC 104875.</title>
        <authorList>
            <person name="Komaki H."/>
            <person name="Tamura T."/>
        </authorList>
    </citation>
    <scope>NUCLEOTIDE SEQUENCE</scope>
    <source>
        <strain evidence="2">NBRC 104875</strain>
    </source>
</reference>
<name>A0A8J3VTE1_9ACTN</name>
<dbReference type="AlphaFoldDB" id="A0A8J3VTE1"/>